<dbReference type="GO" id="GO:0009245">
    <property type="term" value="P:lipid A biosynthetic process"/>
    <property type="evidence" value="ECO:0007669"/>
    <property type="project" value="TreeGrafter"/>
</dbReference>
<dbReference type="InterPro" id="IPR038107">
    <property type="entry name" value="Glycos_transf_N_sf"/>
</dbReference>
<comment type="pathway">
    <text evidence="1 9">Bacterial outer membrane biogenesis; LPS core biosynthesis.</text>
</comment>
<dbReference type="Gene3D" id="3.40.50.2000">
    <property type="entry name" value="Glycogen Phosphorylase B"/>
    <property type="match status" value="1"/>
</dbReference>
<dbReference type="EMBL" id="CP001734">
    <property type="protein sequence ID" value="ACV68361.1"/>
    <property type="molecule type" value="Genomic_DNA"/>
</dbReference>
<evidence type="ECO:0000256" key="4">
    <source>
        <dbReference type="ARBA" id="ARBA00022679"/>
    </source>
</evidence>
<keyword evidence="9" id="KW-0812">Transmembrane</keyword>
<comment type="catalytic activity">
    <reaction evidence="6 9">
        <text>lipid IVA (E. coli) + CMP-3-deoxy-beta-D-manno-octulosonate = alpha-Kdo-(2-&gt;6)-lipid IVA (E. coli) + CMP + H(+)</text>
        <dbReference type="Rhea" id="RHEA:28066"/>
        <dbReference type="ChEBI" id="CHEBI:15378"/>
        <dbReference type="ChEBI" id="CHEBI:58603"/>
        <dbReference type="ChEBI" id="CHEBI:60364"/>
        <dbReference type="ChEBI" id="CHEBI:60377"/>
        <dbReference type="ChEBI" id="CHEBI:85987"/>
        <dbReference type="EC" id="2.4.99.12"/>
    </reaction>
</comment>
<dbReference type="GO" id="GO:0005886">
    <property type="term" value="C:plasma membrane"/>
    <property type="evidence" value="ECO:0007669"/>
    <property type="project" value="UniProtKB-SubCell"/>
</dbReference>
<accession>C8X238</accession>
<dbReference type="GO" id="GO:0009244">
    <property type="term" value="P:lipopolysaccharide core region biosynthetic process"/>
    <property type="evidence" value="ECO:0007669"/>
    <property type="project" value="UniProtKB-UniRule"/>
</dbReference>
<dbReference type="UniPathway" id="UPA00958"/>
<keyword evidence="9" id="KW-0472">Membrane</keyword>
<gene>
    <name evidence="11" type="ordered locus">Dret_1073</name>
</gene>
<keyword evidence="9" id="KW-0448">Lipopolysaccharide biosynthesis</keyword>
<dbReference type="KEGG" id="drt:Dret_1073"/>
<dbReference type="InterPro" id="IPR007507">
    <property type="entry name" value="Glycos_transf_N"/>
</dbReference>
<comment type="function">
    <text evidence="9">Involved in lipopolysaccharide (LPS) biosynthesis. Catalyzes the transfer of 3-deoxy-D-manno-octulosonate (Kdo) residue(s) from CMP-Kdo to lipid IV(A), the tetraacyldisaccharide-1,4'-bisphosphate precursor of lipid A.</text>
</comment>
<comment type="subcellular location">
    <subcellularLocation>
        <location evidence="9">Cell membrane</location>
    </subcellularLocation>
</comment>
<keyword evidence="4 9" id="KW-0808">Transferase</keyword>
<evidence type="ECO:0000313" key="11">
    <source>
        <dbReference type="EMBL" id="ACV68361.1"/>
    </source>
</evidence>
<dbReference type="STRING" id="485915.Dret_1073"/>
<feature type="transmembrane region" description="Helical" evidence="9">
    <location>
        <begin position="12"/>
        <end position="29"/>
    </location>
</feature>
<reference evidence="12" key="1">
    <citation type="submission" date="2009-09" db="EMBL/GenBank/DDBJ databases">
        <title>The complete chromosome of Desulfohalobium retbaense DSM 5692.</title>
        <authorList>
            <consortium name="US DOE Joint Genome Institute (JGI-PGF)"/>
            <person name="Lucas S."/>
            <person name="Copeland A."/>
            <person name="Lapidus A."/>
            <person name="Glavina del Rio T."/>
            <person name="Dalin E."/>
            <person name="Tice H."/>
            <person name="Bruce D."/>
            <person name="Goodwin L."/>
            <person name="Pitluck S."/>
            <person name="Kyrpides N."/>
            <person name="Mavromatis K."/>
            <person name="Ivanova N."/>
            <person name="Mikhailova N."/>
            <person name="Munk A.C."/>
            <person name="Brettin T."/>
            <person name="Detter J.C."/>
            <person name="Han C."/>
            <person name="Tapia R."/>
            <person name="Larimer F."/>
            <person name="Land M."/>
            <person name="Hauser L."/>
            <person name="Markowitz V."/>
            <person name="Cheng J.-F."/>
            <person name="Hugenholtz P."/>
            <person name="Woyke T."/>
            <person name="Wu D."/>
            <person name="Spring S."/>
            <person name="Klenk H.-P."/>
            <person name="Eisen J.A."/>
        </authorList>
    </citation>
    <scope>NUCLEOTIDE SEQUENCE [LARGE SCALE GENOMIC DNA]</scope>
    <source>
        <strain evidence="12">DSM 5692</strain>
    </source>
</reference>
<feature type="active site" description="Proton acceptor" evidence="7">
    <location>
        <position position="60"/>
    </location>
</feature>
<dbReference type="InterPro" id="IPR039901">
    <property type="entry name" value="Kdotransferase"/>
</dbReference>
<dbReference type="RefSeq" id="WP_015751512.1">
    <property type="nucleotide sequence ID" value="NC_013223.1"/>
</dbReference>
<dbReference type="Gene3D" id="3.40.50.11720">
    <property type="entry name" value="3-Deoxy-D-manno-octulosonic-acid transferase, N-terminal domain"/>
    <property type="match status" value="1"/>
</dbReference>
<dbReference type="GO" id="GO:0043842">
    <property type="term" value="F:Kdo transferase activity"/>
    <property type="evidence" value="ECO:0007669"/>
    <property type="project" value="UniProtKB-EC"/>
</dbReference>
<evidence type="ECO:0000256" key="9">
    <source>
        <dbReference type="RuleBase" id="RU365103"/>
    </source>
</evidence>
<dbReference type="CAZy" id="GT30">
    <property type="family name" value="Glycosyltransferase Family 30"/>
</dbReference>
<evidence type="ECO:0000256" key="2">
    <source>
        <dbReference type="ARBA" id="ARBA00012621"/>
    </source>
</evidence>
<evidence type="ECO:0000256" key="7">
    <source>
        <dbReference type="PIRSR" id="PIRSR639901-1"/>
    </source>
</evidence>
<evidence type="ECO:0000256" key="8">
    <source>
        <dbReference type="PIRSR" id="PIRSR639901-2"/>
    </source>
</evidence>
<dbReference type="AlphaFoldDB" id="C8X238"/>
<protein>
    <recommendedName>
        <fullName evidence="3 9">3-deoxy-D-manno-octulosonic acid transferase</fullName>
        <shortName evidence="9">Kdo transferase</shortName>
        <ecNumber evidence="2 9">2.4.99.12</ecNumber>
    </recommendedName>
    <alternativeName>
        <fullName evidence="5 9">Lipid IV(A) 3-deoxy-D-manno-octulosonic acid transferase</fullName>
    </alternativeName>
</protein>
<feature type="site" description="Transition state stabilizer" evidence="8">
    <location>
        <position position="207"/>
    </location>
</feature>
<evidence type="ECO:0000256" key="3">
    <source>
        <dbReference type="ARBA" id="ARBA00019077"/>
    </source>
</evidence>
<dbReference type="EC" id="2.4.99.12" evidence="2 9"/>
<evidence type="ECO:0000256" key="5">
    <source>
        <dbReference type="ARBA" id="ARBA00031445"/>
    </source>
</evidence>
<evidence type="ECO:0000259" key="10">
    <source>
        <dbReference type="Pfam" id="PF04413"/>
    </source>
</evidence>
<dbReference type="Proteomes" id="UP000001052">
    <property type="component" value="Chromosome"/>
</dbReference>
<sequence>MRDEAKRSTAWMIGYSILWFVALPFLALHRRLRCGWRQRLLLRAPRIRADVWIQAASVGEARLAQTLVSDLAPEQPLHILVTSCTKEGREILDSTQVPGPVVLHTAYFPFDLPLLMAKALERWRPRCVLLLETELWPGLLSQCRRKAIPAHIVNARMGRRTLPQYLALQKLWQSAAPAAVHPISDTDARRYATVFGSIASRTMSNIKFDTCLPANPLPFVHNPLARYFKAQSQLLVLGSLRREEEEDIELLLREVLEKRPRALIALFPRHLQRVGPWQGRLDSLGLPWILRSEMTEPPSPGTVIVWDRLGELEAAYALARAVFVGGSLAPLGGQNFLEALGQGVTPVIGPFWDNFSWVGSEICQTGLVFCATSRQEVTTEILQNMKRPPQREKIYARFKNYIVSRQGGTAYAQQLLLEMTTPATDTTKG</sequence>
<evidence type="ECO:0000313" key="12">
    <source>
        <dbReference type="Proteomes" id="UP000001052"/>
    </source>
</evidence>
<feature type="site" description="Transition state stabilizer" evidence="8">
    <location>
        <position position="132"/>
    </location>
</feature>
<name>C8X238_DESRD</name>
<organism evidence="11 12">
    <name type="scientific">Desulfohalobium retbaense (strain ATCC 49708 / DSM 5692 / JCM 16813 / HR100)</name>
    <dbReference type="NCBI Taxonomy" id="485915"/>
    <lineage>
        <taxon>Bacteria</taxon>
        <taxon>Pseudomonadati</taxon>
        <taxon>Thermodesulfobacteriota</taxon>
        <taxon>Desulfovibrionia</taxon>
        <taxon>Desulfovibrionales</taxon>
        <taxon>Desulfohalobiaceae</taxon>
        <taxon>Desulfohalobium</taxon>
    </lineage>
</organism>
<comment type="similarity">
    <text evidence="9">Belongs to the glycosyltransferase group 1 family.</text>
</comment>
<feature type="domain" description="3-deoxy-D-manno-octulosonic-acid transferase N-terminal" evidence="10">
    <location>
        <begin position="36"/>
        <end position="209"/>
    </location>
</feature>
<dbReference type="Pfam" id="PF04413">
    <property type="entry name" value="Glycos_transf_N"/>
    <property type="match status" value="1"/>
</dbReference>
<dbReference type="eggNOG" id="COG1519">
    <property type="taxonomic scope" value="Bacteria"/>
</dbReference>
<keyword evidence="9" id="KW-1003">Cell membrane</keyword>
<evidence type="ECO:0000256" key="6">
    <source>
        <dbReference type="ARBA" id="ARBA00049183"/>
    </source>
</evidence>
<dbReference type="HOGENOM" id="CLU_036146_2_0_7"/>
<keyword evidence="9" id="KW-1133">Transmembrane helix</keyword>
<dbReference type="PANTHER" id="PTHR42755:SF1">
    <property type="entry name" value="3-DEOXY-D-MANNO-OCTULOSONIC ACID TRANSFERASE, MITOCHONDRIAL-RELATED"/>
    <property type="match status" value="1"/>
</dbReference>
<proteinExistence type="inferred from homology"/>
<keyword evidence="12" id="KW-1185">Reference proteome</keyword>
<evidence type="ECO:0000256" key="1">
    <source>
        <dbReference type="ARBA" id="ARBA00004713"/>
    </source>
</evidence>
<dbReference type="PANTHER" id="PTHR42755">
    <property type="entry name" value="3-DEOXY-MANNO-OCTULOSONATE CYTIDYLYLTRANSFERASE"/>
    <property type="match status" value="1"/>
</dbReference>
<reference evidence="11 12" key="2">
    <citation type="journal article" date="2010" name="Stand. Genomic Sci.">
        <title>Complete genome sequence of Desulfohalobium retbaense type strain (HR(100)).</title>
        <authorList>
            <person name="Spring S."/>
            <person name="Nolan M."/>
            <person name="Lapidus A."/>
            <person name="Glavina Del Rio T."/>
            <person name="Copeland A."/>
            <person name="Tice H."/>
            <person name="Cheng J.F."/>
            <person name="Lucas S."/>
            <person name="Land M."/>
            <person name="Chen F."/>
            <person name="Bruce D."/>
            <person name="Goodwin L."/>
            <person name="Pitluck S."/>
            <person name="Ivanova N."/>
            <person name="Mavromatis K."/>
            <person name="Mikhailova N."/>
            <person name="Pati A."/>
            <person name="Chen A."/>
            <person name="Palaniappan K."/>
            <person name="Hauser L."/>
            <person name="Chang Y.J."/>
            <person name="Jeffries C.D."/>
            <person name="Munk C."/>
            <person name="Kiss H."/>
            <person name="Chain P."/>
            <person name="Han C."/>
            <person name="Brettin T."/>
            <person name="Detter J.C."/>
            <person name="Schuler E."/>
            <person name="Goker M."/>
            <person name="Rohde M."/>
            <person name="Bristow J."/>
            <person name="Eisen J.A."/>
            <person name="Markowitz V."/>
            <person name="Hugenholtz P."/>
            <person name="Kyrpides N.C."/>
            <person name="Klenk H.P."/>
        </authorList>
    </citation>
    <scope>NUCLEOTIDE SEQUENCE [LARGE SCALE GENOMIC DNA]</scope>
    <source>
        <strain evidence="11 12">DSM 5692</strain>
    </source>
</reference>